<keyword evidence="2" id="KW-0328">Glycosyltransferase</keyword>
<organism evidence="2 3">
    <name type="scientific">Ruicaihuangia caeni</name>
    <dbReference type="NCBI Taxonomy" id="3042517"/>
    <lineage>
        <taxon>Bacteria</taxon>
        <taxon>Bacillati</taxon>
        <taxon>Actinomycetota</taxon>
        <taxon>Actinomycetes</taxon>
        <taxon>Micrococcales</taxon>
        <taxon>Microbacteriaceae</taxon>
        <taxon>Ruicaihuangia</taxon>
    </lineage>
</organism>
<feature type="domain" description="Phosphoribosyltransferase" evidence="1">
    <location>
        <begin position="6"/>
        <end position="184"/>
    </location>
</feature>
<comment type="caution">
    <text evidence="2">The sequence shown here is derived from an EMBL/GenBank/DDBJ whole genome shotgun (WGS) entry which is preliminary data.</text>
</comment>
<reference evidence="2 3" key="1">
    <citation type="submission" date="2023-04" db="EMBL/GenBank/DDBJ databases">
        <title>Klugiella caeni sp. nov. isolated from the sludge of biochemical tank.</title>
        <authorList>
            <person name="Geng K."/>
        </authorList>
    </citation>
    <scope>NUCLEOTIDE SEQUENCE [LARGE SCALE GENOMIC DNA]</scope>
    <source>
        <strain evidence="2 3">YN-L-19</strain>
    </source>
</reference>
<evidence type="ECO:0000313" key="2">
    <source>
        <dbReference type="EMBL" id="MDI2097592.1"/>
    </source>
</evidence>
<dbReference type="Gene3D" id="3.40.50.1820">
    <property type="entry name" value="alpha/beta hydrolase"/>
    <property type="match status" value="1"/>
</dbReference>
<dbReference type="Proteomes" id="UP001321506">
    <property type="component" value="Unassembled WGS sequence"/>
</dbReference>
<sequence>MFRDRIDGANRLLSELHEFRGDNNAVVLGLPRGGVPVAAVVAEELELPLDVVVVRKLGAPFQPELAMGAIAEGGTRVLHETLISELGVDYSQLARVEQRELAMLNDRVQLLRRNAPPRSLDGCTAILVDDGLATGATAEAACRSARARGADRVVFAAPVGPHDAARRVPSADRVICANVPDSFYAVGQAYAEFAPTSDEEVILLVDEARQRVEGRPWRARIGIRTSEVEVPTGRAALRGTLGLPADPTGFVIFAHGSGSSRSSPRNRLVAGALNRAGIGTLLMDLLLPREEAHREKVFDIPMLGERLVLALHWLRTAEGIRRLPIGYFGASTGAGAALWAAAAPESAVTAIVSRGGRPDLAGDRLGSVSAPVMLIVGGDDAIVLDLNRNAQARLNGPSELVVVPGATHLFEEPGALAEVAIAARRWFLHWFSQSD</sequence>
<dbReference type="Gene3D" id="3.40.50.2020">
    <property type="match status" value="1"/>
</dbReference>
<accession>A0AAW6T8W9</accession>
<dbReference type="SUPFAM" id="SSF53474">
    <property type="entry name" value="alpha/beta-Hydrolases"/>
    <property type="match status" value="1"/>
</dbReference>
<dbReference type="Gene3D" id="3.30.1310.20">
    <property type="entry name" value="PRTase-like"/>
    <property type="match status" value="1"/>
</dbReference>
<dbReference type="InterPro" id="IPR029058">
    <property type="entry name" value="AB_hydrolase_fold"/>
</dbReference>
<protein>
    <submittedName>
        <fullName evidence="2">Phosphoribosyltransferase family protein</fullName>
    </submittedName>
</protein>
<dbReference type="InterPro" id="IPR029057">
    <property type="entry name" value="PRTase-like"/>
</dbReference>
<dbReference type="CDD" id="cd06223">
    <property type="entry name" value="PRTases_typeI"/>
    <property type="match status" value="1"/>
</dbReference>
<dbReference type="EMBL" id="JASATX010000001">
    <property type="protein sequence ID" value="MDI2097592.1"/>
    <property type="molecule type" value="Genomic_DNA"/>
</dbReference>
<gene>
    <name evidence="2" type="ORF">QF206_01240</name>
</gene>
<dbReference type="Pfam" id="PF00156">
    <property type="entry name" value="Pribosyltran"/>
    <property type="match status" value="1"/>
</dbReference>
<proteinExistence type="predicted"/>
<dbReference type="InterPro" id="IPR000836">
    <property type="entry name" value="PRTase_dom"/>
</dbReference>
<evidence type="ECO:0000313" key="3">
    <source>
        <dbReference type="Proteomes" id="UP001321506"/>
    </source>
</evidence>
<dbReference type="GO" id="GO:0016757">
    <property type="term" value="F:glycosyltransferase activity"/>
    <property type="evidence" value="ECO:0007669"/>
    <property type="project" value="UniProtKB-KW"/>
</dbReference>
<evidence type="ECO:0000259" key="1">
    <source>
        <dbReference type="Pfam" id="PF00156"/>
    </source>
</evidence>
<dbReference type="AlphaFoldDB" id="A0AAW6T8W9"/>
<dbReference type="RefSeq" id="WP_281487381.1">
    <property type="nucleotide sequence ID" value="NZ_JASATX010000001.1"/>
</dbReference>
<name>A0AAW6T8W9_9MICO</name>
<keyword evidence="2" id="KW-0808">Transferase</keyword>
<dbReference type="SUPFAM" id="SSF53271">
    <property type="entry name" value="PRTase-like"/>
    <property type="match status" value="1"/>
</dbReference>
<keyword evidence="3" id="KW-1185">Reference proteome</keyword>